<organism evidence="1 2">
    <name type="scientific">Lupinus luteus</name>
    <name type="common">European yellow lupine</name>
    <dbReference type="NCBI Taxonomy" id="3873"/>
    <lineage>
        <taxon>Eukaryota</taxon>
        <taxon>Viridiplantae</taxon>
        <taxon>Streptophyta</taxon>
        <taxon>Embryophyta</taxon>
        <taxon>Tracheophyta</taxon>
        <taxon>Spermatophyta</taxon>
        <taxon>Magnoliopsida</taxon>
        <taxon>eudicotyledons</taxon>
        <taxon>Gunneridae</taxon>
        <taxon>Pentapetalae</taxon>
        <taxon>rosids</taxon>
        <taxon>fabids</taxon>
        <taxon>Fabales</taxon>
        <taxon>Fabaceae</taxon>
        <taxon>Papilionoideae</taxon>
        <taxon>50 kb inversion clade</taxon>
        <taxon>genistoids sensu lato</taxon>
        <taxon>core genistoids</taxon>
        <taxon>Genisteae</taxon>
        <taxon>Lupinus</taxon>
    </lineage>
</organism>
<proteinExistence type="predicted"/>
<gene>
    <name evidence="1" type="ORF">LLUT_LOCUS22510</name>
</gene>
<sequence>MPSIFKSPSPVGYKPPKTTTLSRRNRKYIILLHELTVTESNYKLCVSHQLLWKGSSMKKMYL</sequence>
<comment type="caution">
    <text evidence="1">The sequence shown here is derived from an EMBL/GenBank/DDBJ whole genome shotgun (WGS) entry which is preliminary data.</text>
</comment>
<accession>A0AAV1XJW6</accession>
<evidence type="ECO:0000313" key="2">
    <source>
        <dbReference type="Proteomes" id="UP001497480"/>
    </source>
</evidence>
<name>A0AAV1XJW6_LUPLU</name>
<reference evidence="1 2" key="1">
    <citation type="submission" date="2024-03" db="EMBL/GenBank/DDBJ databases">
        <authorList>
            <person name="Martinez-Hernandez J."/>
        </authorList>
    </citation>
    <scope>NUCLEOTIDE SEQUENCE [LARGE SCALE GENOMIC DNA]</scope>
</reference>
<evidence type="ECO:0000313" key="1">
    <source>
        <dbReference type="EMBL" id="CAL0321450.1"/>
    </source>
</evidence>
<dbReference type="Proteomes" id="UP001497480">
    <property type="component" value="Unassembled WGS sequence"/>
</dbReference>
<dbReference type="EMBL" id="CAXHTB010000015">
    <property type="protein sequence ID" value="CAL0321450.1"/>
    <property type="molecule type" value="Genomic_DNA"/>
</dbReference>
<keyword evidence="2" id="KW-1185">Reference proteome</keyword>
<protein>
    <submittedName>
        <fullName evidence="1">Uncharacterized protein</fullName>
    </submittedName>
</protein>
<dbReference type="AlphaFoldDB" id="A0AAV1XJW6"/>